<keyword evidence="3" id="KW-1185">Reference proteome</keyword>
<feature type="transmembrane region" description="Helical" evidence="1">
    <location>
        <begin position="32"/>
        <end position="52"/>
    </location>
</feature>
<feature type="transmembrane region" description="Helical" evidence="1">
    <location>
        <begin position="59"/>
        <end position="81"/>
    </location>
</feature>
<feature type="transmembrane region" description="Helical" evidence="1">
    <location>
        <begin position="132"/>
        <end position="158"/>
    </location>
</feature>
<proteinExistence type="predicted"/>
<organism evidence="2 3">
    <name type="scientific">Pristionchus fissidentatus</name>
    <dbReference type="NCBI Taxonomy" id="1538716"/>
    <lineage>
        <taxon>Eukaryota</taxon>
        <taxon>Metazoa</taxon>
        <taxon>Ecdysozoa</taxon>
        <taxon>Nematoda</taxon>
        <taxon>Chromadorea</taxon>
        <taxon>Rhabditida</taxon>
        <taxon>Rhabditina</taxon>
        <taxon>Diplogasteromorpha</taxon>
        <taxon>Diplogasteroidea</taxon>
        <taxon>Neodiplogasteridae</taxon>
        <taxon>Pristionchus</taxon>
    </lineage>
</organism>
<evidence type="ECO:0000313" key="3">
    <source>
        <dbReference type="Proteomes" id="UP001432322"/>
    </source>
</evidence>
<dbReference type="Proteomes" id="UP001432322">
    <property type="component" value="Unassembled WGS sequence"/>
</dbReference>
<keyword evidence="1" id="KW-0812">Transmembrane</keyword>
<reference evidence="2" key="1">
    <citation type="submission" date="2023-10" db="EMBL/GenBank/DDBJ databases">
        <title>Genome assembly of Pristionchus species.</title>
        <authorList>
            <person name="Yoshida K."/>
            <person name="Sommer R.J."/>
        </authorList>
    </citation>
    <scope>NUCLEOTIDE SEQUENCE</scope>
    <source>
        <strain evidence="2">RS5133</strain>
    </source>
</reference>
<keyword evidence="1" id="KW-0472">Membrane</keyword>
<dbReference type="AlphaFoldDB" id="A0AAV5V792"/>
<feature type="non-terminal residue" evidence="2">
    <location>
        <position position="1"/>
    </location>
</feature>
<dbReference type="EMBL" id="BTSY01000002">
    <property type="protein sequence ID" value="GMT14586.1"/>
    <property type="molecule type" value="Genomic_DNA"/>
</dbReference>
<feature type="transmembrane region" description="Helical" evidence="1">
    <location>
        <begin position="87"/>
        <end position="111"/>
    </location>
</feature>
<evidence type="ECO:0008006" key="4">
    <source>
        <dbReference type="Google" id="ProtNLM"/>
    </source>
</evidence>
<gene>
    <name evidence="2" type="ORF">PFISCL1PPCAC_5883</name>
</gene>
<evidence type="ECO:0000256" key="1">
    <source>
        <dbReference type="SAM" id="Phobius"/>
    </source>
</evidence>
<keyword evidence="1" id="KW-1133">Transmembrane helix</keyword>
<name>A0AAV5V792_9BILA</name>
<accession>A0AAV5V792</accession>
<sequence>LPLPPLPLITAKNRVPRILFNHGLPTVDGPTIAVFASSTIIASMIAGILIVPKELHYSIPYFFGVNILLESALILSVMTGIKCLVAFWTLIKFIVFLIVFITSTVSTILLYQSEIPTETIAQMLKEVEPEDIAPFMNIIFWLVFMVGLFNSFFTYLHFSSLIETMNRMNEIAHLRQENLSSFPLPRVISSPITDTSV</sequence>
<comment type="caution">
    <text evidence="2">The sequence shown here is derived from an EMBL/GenBank/DDBJ whole genome shotgun (WGS) entry which is preliminary data.</text>
</comment>
<evidence type="ECO:0000313" key="2">
    <source>
        <dbReference type="EMBL" id="GMT14586.1"/>
    </source>
</evidence>
<protein>
    <recommendedName>
        <fullName evidence="4">G protein-coupled receptor</fullName>
    </recommendedName>
</protein>